<protein>
    <submittedName>
        <fullName evidence="2">DUF742 domain-containing protein</fullName>
    </submittedName>
</protein>
<evidence type="ECO:0000313" key="2">
    <source>
        <dbReference type="EMBL" id="GAA4263286.1"/>
    </source>
</evidence>
<dbReference type="PANTHER" id="PTHR36221">
    <property type="entry name" value="DUF742 DOMAIN-CONTAINING PROTEIN"/>
    <property type="match status" value="1"/>
</dbReference>
<evidence type="ECO:0000313" key="3">
    <source>
        <dbReference type="Proteomes" id="UP001500620"/>
    </source>
</evidence>
<keyword evidence="3" id="KW-1185">Reference proteome</keyword>
<feature type="compositionally biased region" description="Pro residues" evidence="1">
    <location>
        <begin position="1"/>
        <end position="13"/>
    </location>
</feature>
<proteinExistence type="predicted"/>
<dbReference type="InterPro" id="IPR007995">
    <property type="entry name" value="DUF742"/>
</dbReference>
<feature type="region of interest" description="Disordered" evidence="1">
    <location>
        <begin position="1"/>
        <end position="20"/>
    </location>
</feature>
<dbReference type="PANTHER" id="PTHR36221:SF1">
    <property type="entry name" value="DUF742 DOMAIN-CONTAINING PROTEIN"/>
    <property type="match status" value="1"/>
</dbReference>
<sequence length="128" mass="13800">MSADPPSVPPGPPGSAVSGVRPYLLTGGRVRPLNAERLNIAAQVLTTKDGRAAFDRLSYEHRDIVASCLQWSSVAEIAAHLHLHLGVVRVLVADLMALGYLVVREVEVPANQHGQIIERVIRGLNAIR</sequence>
<organism evidence="2 3">
    <name type="scientific">Dactylosporangium darangshiense</name>
    <dbReference type="NCBI Taxonomy" id="579108"/>
    <lineage>
        <taxon>Bacteria</taxon>
        <taxon>Bacillati</taxon>
        <taxon>Actinomycetota</taxon>
        <taxon>Actinomycetes</taxon>
        <taxon>Micromonosporales</taxon>
        <taxon>Micromonosporaceae</taxon>
        <taxon>Dactylosporangium</taxon>
    </lineage>
</organism>
<dbReference type="EMBL" id="BAABAT010000065">
    <property type="protein sequence ID" value="GAA4263286.1"/>
    <property type="molecule type" value="Genomic_DNA"/>
</dbReference>
<evidence type="ECO:0000256" key="1">
    <source>
        <dbReference type="SAM" id="MobiDB-lite"/>
    </source>
</evidence>
<reference evidence="3" key="1">
    <citation type="journal article" date="2019" name="Int. J. Syst. Evol. Microbiol.">
        <title>The Global Catalogue of Microorganisms (GCM) 10K type strain sequencing project: providing services to taxonomists for standard genome sequencing and annotation.</title>
        <authorList>
            <consortium name="The Broad Institute Genomics Platform"/>
            <consortium name="The Broad Institute Genome Sequencing Center for Infectious Disease"/>
            <person name="Wu L."/>
            <person name="Ma J."/>
        </authorList>
    </citation>
    <scope>NUCLEOTIDE SEQUENCE [LARGE SCALE GENOMIC DNA]</scope>
    <source>
        <strain evidence="3">JCM 17441</strain>
    </source>
</reference>
<name>A0ABP8DTL5_9ACTN</name>
<accession>A0ABP8DTL5</accession>
<dbReference type="Pfam" id="PF05331">
    <property type="entry name" value="DUF742"/>
    <property type="match status" value="1"/>
</dbReference>
<comment type="caution">
    <text evidence="2">The sequence shown here is derived from an EMBL/GenBank/DDBJ whole genome shotgun (WGS) entry which is preliminary data.</text>
</comment>
<gene>
    <name evidence="2" type="ORF">GCM10022255_106460</name>
</gene>
<dbReference type="Proteomes" id="UP001500620">
    <property type="component" value="Unassembled WGS sequence"/>
</dbReference>